<evidence type="ECO:0000313" key="2">
    <source>
        <dbReference type="Proteomes" id="UP000187499"/>
    </source>
</evidence>
<dbReference type="RefSeq" id="WP_076615848.1">
    <property type="nucleotide sequence ID" value="NZ_CP019323.1"/>
</dbReference>
<protein>
    <submittedName>
        <fullName evidence="1">Uncharacterized protein</fullName>
    </submittedName>
</protein>
<reference evidence="2" key="1">
    <citation type="submission" date="2016-12" db="EMBL/GenBank/DDBJ databases">
        <authorList>
            <person name="Jung M.Y."/>
            <person name="Lee S.H."/>
        </authorList>
    </citation>
    <scope>NUCLEOTIDE SEQUENCE [LARGE SCALE GENOMIC DNA]</scope>
    <source>
        <strain evidence="2">WiKim39</strain>
    </source>
</reference>
<dbReference type="STRING" id="1847728.BTM29_07990"/>
<dbReference type="AlphaFoldDB" id="A0A1P8Q3R5"/>
<dbReference type="OrthoDB" id="2299215at2"/>
<evidence type="ECO:0000313" key="1">
    <source>
        <dbReference type="EMBL" id="APX72491.1"/>
    </source>
</evidence>
<dbReference type="EMBL" id="CP019323">
    <property type="protein sequence ID" value="APX72491.1"/>
    <property type="molecule type" value="Genomic_DNA"/>
</dbReference>
<proteinExistence type="predicted"/>
<name>A0A1P8Q3R5_9LACO</name>
<organism evidence="1 2">
    <name type="scientific">Companilactobacillus allii</name>
    <dbReference type="NCBI Taxonomy" id="1847728"/>
    <lineage>
        <taxon>Bacteria</taxon>
        <taxon>Bacillati</taxon>
        <taxon>Bacillota</taxon>
        <taxon>Bacilli</taxon>
        <taxon>Lactobacillales</taxon>
        <taxon>Lactobacillaceae</taxon>
        <taxon>Companilactobacillus</taxon>
    </lineage>
</organism>
<dbReference type="Proteomes" id="UP000187499">
    <property type="component" value="Chromosome"/>
</dbReference>
<accession>A0A1P8Q3R5</accession>
<keyword evidence="2" id="KW-1185">Reference proteome</keyword>
<gene>
    <name evidence="1" type="ORF">BTM29_07990</name>
</gene>
<sequence>MMEDIRRIPDPITGKYYYPQTHYLAVVDLDNHIKELMNQNNIYATYVKDMKLINASGPFYFDENTLNKPANIPKGYLRATFMDEKNGIVEIITTNNYYEITDGEMSVLKERA</sequence>
<dbReference type="KEGG" id="lalw:BTM29_07990"/>